<evidence type="ECO:0000256" key="3">
    <source>
        <dbReference type="ARBA" id="ARBA00023163"/>
    </source>
</evidence>
<evidence type="ECO:0000256" key="2">
    <source>
        <dbReference type="ARBA" id="ARBA00023125"/>
    </source>
</evidence>
<dbReference type="CDD" id="cd05013">
    <property type="entry name" value="SIS_RpiR"/>
    <property type="match status" value="1"/>
</dbReference>
<reference evidence="6" key="2">
    <citation type="submission" date="2022-09" db="EMBL/GenBank/DDBJ databases">
        <title>Aerococcus urinae taxonomy study.</title>
        <authorList>
            <person name="Christensen J."/>
            <person name="Senneby E."/>
        </authorList>
    </citation>
    <scope>NUCLEOTIDE SEQUENCE</scope>
    <source>
        <strain evidence="6">LUND-41-B12</strain>
    </source>
</reference>
<dbReference type="EMBL" id="CP145132">
    <property type="protein sequence ID" value="WWC54508.1"/>
    <property type="molecule type" value="Genomic_DNA"/>
</dbReference>
<dbReference type="PROSITE" id="PS51464">
    <property type="entry name" value="SIS"/>
    <property type="match status" value="1"/>
</dbReference>
<dbReference type="SUPFAM" id="SSF46689">
    <property type="entry name" value="Homeodomain-like"/>
    <property type="match status" value="1"/>
</dbReference>
<dbReference type="InterPro" id="IPR000281">
    <property type="entry name" value="HTH_RpiR"/>
</dbReference>
<dbReference type="PANTHER" id="PTHR30514:SF21">
    <property type="entry name" value="RPIR-FAMILY TRANSCRIPTIONAL REGULATOR"/>
    <property type="match status" value="1"/>
</dbReference>
<sequence>MKNLAFRKRIKTHLQHLSQTEKKIATFLTTHSNEQLLNMTISELAKKIGVSQSSVFQFVKKLNFKGFQEFKYFVAQNIEEDKTINDQDILNQHKISNSDSPLEVGEKVIAANVFNLKNALDTVEENQLDHIIKLIKQSKTLHFFGQGGSNIVALDGYHKFIHSSFSCNYIFDYNMQLVYSMKLSSKDCVFLFSHSGKTPETLNIAKHCRKQGANIVVMTSNPDSDLIALANESLIIYIEDSLYRNEYLSSRVVYSTLLDILYVNIIADNAKEEKNTIDRSLKIINDAKNN</sequence>
<keyword evidence="3" id="KW-0804">Transcription</keyword>
<reference evidence="7 8" key="1">
    <citation type="journal article" date="2020" name="J. Bacteriol.">
        <title>Aerococcus urinae Isolated from Women with Lower Urinary Tract Symptoms: In Vitro Aggregation and Genome Analysis.</title>
        <authorList>
            <person name="Hilt E.E."/>
            <person name="Putonti C."/>
            <person name="Thomas-White K."/>
            <person name="Lewis A.L."/>
            <person name="Visick K.L."/>
            <person name="Gilbert N.M."/>
            <person name="Wolfe A.J."/>
        </authorList>
    </citation>
    <scope>NUCLEOTIDE SEQUENCE [LARGE SCALE GENOMIC DNA]</scope>
    <source>
        <strain evidence="7 8">UMB1016</strain>
    </source>
</reference>
<dbReference type="GO" id="GO:1901135">
    <property type="term" value="P:carbohydrate derivative metabolic process"/>
    <property type="evidence" value="ECO:0007669"/>
    <property type="project" value="InterPro"/>
</dbReference>
<evidence type="ECO:0000313" key="7">
    <source>
        <dbReference type="EMBL" id="WWC54508.1"/>
    </source>
</evidence>
<feature type="domain" description="HTH rpiR-type" evidence="4">
    <location>
        <begin position="4"/>
        <end position="81"/>
    </location>
</feature>
<dbReference type="SUPFAM" id="SSF53697">
    <property type="entry name" value="SIS domain"/>
    <property type="match status" value="1"/>
</dbReference>
<dbReference type="InterPro" id="IPR036388">
    <property type="entry name" value="WH-like_DNA-bd_sf"/>
</dbReference>
<dbReference type="InterPro" id="IPR046348">
    <property type="entry name" value="SIS_dom_sf"/>
</dbReference>
<feature type="domain" description="SIS" evidence="5">
    <location>
        <begin position="131"/>
        <end position="276"/>
    </location>
</feature>
<dbReference type="GO" id="GO:0003700">
    <property type="term" value="F:DNA-binding transcription factor activity"/>
    <property type="evidence" value="ECO:0007669"/>
    <property type="project" value="InterPro"/>
</dbReference>
<dbReference type="Gene3D" id="3.40.50.10490">
    <property type="entry name" value="Glucose-6-phosphate isomerase like protein, domain 1"/>
    <property type="match status" value="1"/>
</dbReference>
<organism evidence="6 9">
    <name type="scientific">Aerococcus mictus</name>
    <dbReference type="NCBI Taxonomy" id="2976810"/>
    <lineage>
        <taxon>Bacteria</taxon>
        <taxon>Bacillati</taxon>
        <taxon>Bacillota</taxon>
        <taxon>Bacilli</taxon>
        <taxon>Lactobacillales</taxon>
        <taxon>Aerococcaceae</taxon>
        <taxon>Aerococcus</taxon>
    </lineage>
</organism>
<evidence type="ECO:0000259" key="5">
    <source>
        <dbReference type="PROSITE" id="PS51464"/>
    </source>
</evidence>
<proteinExistence type="predicted"/>
<dbReference type="GeneID" id="86858336"/>
<dbReference type="Pfam" id="PF01380">
    <property type="entry name" value="SIS"/>
    <property type="match status" value="1"/>
</dbReference>
<dbReference type="InterPro" id="IPR001347">
    <property type="entry name" value="SIS_dom"/>
</dbReference>
<accession>A0A9Q4DEZ3</accession>
<dbReference type="AlphaFoldDB" id="A0A1E9PQ76"/>
<evidence type="ECO:0000259" key="4">
    <source>
        <dbReference type="PROSITE" id="PS51071"/>
    </source>
</evidence>
<gene>
    <name evidence="7" type="ORF">DBT44_0009020</name>
    <name evidence="6" type="ORF">ODY61_07350</name>
</gene>
<accession>A0A1E9PQ76</accession>
<dbReference type="InterPro" id="IPR047640">
    <property type="entry name" value="RpiR-like"/>
</dbReference>
<protein>
    <submittedName>
        <fullName evidence="6">MurR/RpiR family transcriptional regulator</fullName>
    </submittedName>
</protein>
<keyword evidence="8" id="KW-1185">Reference proteome</keyword>
<dbReference type="Gene3D" id="1.10.10.10">
    <property type="entry name" value="Winged helix-like DNA-binding domain superfamily/Winged helix DNA-binding domain"/>
    <property type="match status" value="1"/>
</dbReference>
<evidence type="ECO:0000313" key="8">
    <source>
        <dbReference type="Proteomes" id="UP000250354"/>
    </source>
</evidence>
<dbReference type="RefSeq" id="WP_070558754.1">
    <property type="nucleotide sequence ID" value="NZ_CAJHLJ010000004.1"/>
</dbReference>
<keyword evidence="2" id="KW-0238">DNA-binding</keyword>
<dbReference type="EMBL" id="JAOTMY010000003">
    <property type="protein sequence ID" value="MCY3087920.1"/>
    <property type="molecule type" value="Genomic_DNA"/>
</dbReference>
<reference evidence="7" key="3">
    <citation type="submission" date="2024-02" db="EMBL/GenBank/DDBJ databases">
        <authorList>
            <person name="Choi B."/>
        </authorList>
    </citation>
    <scope>NUCLEOTIDE SEQUENCE</scope>
    <source>
        <strain evidence="7">UMB1016</strain>
    </source>
</reference>
<dbReference type="InterPro" id="IPR035472">
    <property type="entry name" value="RpiR-like_SIS"/>
</dbReference>
<dbReference type="InterPro" id="IPR009057">
    <property type="entry name" value="Homeodomain-like_sf"/>
</dbReference>
<evidence type="ECO:0000313" key="6">
    <source>
        <dbReference type="EMBL" id="MCY3087920.1"/>
    </source>
</evidence>
<dbReference type="Pfam" id="PF01418">
    <property type="entry name" value="HTH_6"/>
    <property type="match status" value="1"/>
</dbReference>
<evidence type="ECO:0000256" key="1">
    <source>
        <dbReference type="ARBA" id="ARBA00023015"/>
    </source>
</evidence>
<dbReference type="Proteomes" id="UP001069047">
    <property type="component" value="Unassembled WGS sequence"/>
</dbReference>
<keyword evidence="1" id="KW-0805">Transcription regulation</keyword>
<dbReference type="PANTHER" id="PTHR30514">
    <property type="entry name" value="GLUCOKINASE"/>
    <property type="match status" value="1"/>
</dbReference>
<dbReference type="Proteomes" id="UP000250354">
    <property type="component" value="Chromosome"/>
</dbReference>
<evidence type="ECO:0000313" key="9">
    <source>
        <dbReference type="Proteomes" id="UP001069047"/>
    </source>
</evidence>
<dbReference type="GO" id="GO:0003677">
    <property type="term" value="F:DNA binding"/>
    <property type="evidence" value="ECO:0007669"/>
    <property type="project" value="UniProtKB-KW"/>
</dbReference>
<dbReference type="GO" id="GO:0097367">
    <property type="term" value="F:carbohydrate derivative binding"/>
    <property type="evidence" value="ECO:0007669"/>
    <property type="project" value="InterPro"/>
</dbReference>
<name>A0A1E9PQ76_9LACT</name>
<dbReference type="PROSITE" id="PS51071">
    <property type="entry name" value="HTH_RPIR"/>
    <property type="match status" value="1"/>
</dbReference>